<dbReference type="InterPro" id="IPR013766">
    <property type="entry name" value="Thioredoxin_domain"/>
</dbReference>
<comment type="caution">
    <text evidence="7">The sequence shown here is derived from an EMBL/GenBank/DDBJ whole genome shotgun (WGS) entry which is preliminary data.</text>
</comment>
<keyword evidence="5" id="KW-0472">Membrane</keyword>
<dbReference type="PROSITE" id="PS00194">
    <property type="entry name" value="THIOREDOXIN_1"/>
    <property type="match status" value="1"/>
</dbReference>
<dbReference type="Proteomes" id="UP000245916">
    <property type="component" value="Unassembled WGS sequence"/>
</dbReference>
<keyword evidence="4" id="KW-0676">Redox-active center</keyword>
<dbReference type="AlphaFoldDB" id="A0A2U2J436"/>
<keyword evidence="5" id="KW-0812">Transmembrane</keyword>
<evidence type="ECO:0000256" key="2">
    <source>
        <dbReference type="ARBA" id="ARBA00022748"/>
    </source>
</evidence>
<keyword evidence="8" id="KW-1185">Reference proteome</keyword>
<feature type="domain" description="Thioredoxin" evidence="6">
    <location>
        <begin position="129"/>
        <end position="270"/>
    </location>
</feature>
<evidence type="ECO:0000256" key="5">
    <source>
        <dbReference type="SAM" id="Phobius"/>
    </source>
</evidence>
<dbReference type="InterPro" id="IPR036249">
    <property type="entry name" value="Thioredoxin-like_sf"/>
</dbReference>
<dbReference type="GO" id="GO:0030313">
    <property type="term" value="C:cell envelope"/>
    <property type="evidence" value="ECO:0007669"/>
    <property type="project" value="UniProtKB-SubCell"/>
</dbReference>
<dbReference type="Gene3D" id="3.40.30.10">
    <property type="entry name" value="Glutaredoxin"/>
    <property type="match status" value="1"/>
</dbReference>
<evidence type="ECO:0000313" key="7">
    <source>
        <dbReference type="EMBL" id="PWG03041.1"/>
    </source>
</evidence>
<dbReference type="OrthoDB" id="9799347at2"/>
<feature type="transmembrane region" description="Helical" evidence="5">
    <location>
        <begin position="49"/>
        <end position="68"/>
    </location>
</feature>
<evidence type="ECO:0000259" key="6">
    <source>
        <dbReference type="PROSITE" id="PS51352"/>
    </source>
</evidence>
<keyword evidence="2" id="KW-0201">Cytochrome c-type biogenesis</keyword>
<dbReference type="Pfam" id="PF00578">
    <property type="entry name" value="AhpC-TSA"/>
    <property type="match status" value="1"/>
</dbReference>
<dbReference type="SUPFAM" id="SSF52833">
    <property type="entry name" value="Thioredoxin-like"/>
    <property type="match status" value="1"/>
</dbReference>
<evidence type="ECO:0000313" key="8">
    <source>
        <dbReference type="Proteomes" id="UP000245916"/>
    </source>
</evidence>
<dbReference type="GO" id="GO:0015036">
    <property type="term" value="F:disulfide oxidoreductase activity"/>
    <property type="evidence" value="ECO:0007669"/>
    <property type="project" value="UniProtKB-ARBA"/>
</dbReference>
<dbReference type="InterPro" id="IPR017937">
    <property type="entry name" value="Thioredoxin_CS"/>
</dbReference>
<evidence type="ECO:0000256" key="1">
    <source>
        <dbReference type="ARBA" id="ARBA00004196"/>
    </source>
</evidence>
<dbReference type="PROSITE" id="PS51352">
    <property type="entry name" value="THIOREDOXIN_2"/>
    <property type="match status" value="1"/>
</dbReference>
<dbReference type="GO" id="GO:0016209">
    <property type="term" value="F:antioxidant activity"/>
    <property type="evidence" value="ECO:0007669"/>
    <property type="project" value="InterPro"/>
</dbReference>
<accession>A0A2U2J436</accession>
<keyword evidence="5" id="KW-1133">Transmembrane helix</keyword>
<gene>
    <name evidence="7" type="ORF">DF286_09300</name>
</gene>
<dbReference type="GO" id="GO:0017004">
    <property type="term" value="P:cytochrome complex assembly"/>
    <property type="evidence" value="ECO:0007669"/>
    <property type="project" value="UniProtKB-KW"/>
</dbReference>
<dbReference type="EMBL" id="QFFF01000001">
    <property type="protein sequence ID" value="PWG03041.1"/>
    <property type="molecule type" value="Genomic_DNA"/>
</dbReference>
<organism evidence="7 8">
    <name type="scientific">Allosphingosinicella humi</name>
    <dbReference type="NCBI Taxonomy" id="2068657"/>
    <lineage>
        <taxon>Bacteria</taxon>
        <taxon>Pseudomonadati</taxon>
        <taxon>Pseudomonadota</taxon>
        <taxon>Alphaproteobacteria</taxon>
        <taxon>Sphingomonadales</taxon>
        <taxon>Sphingomonadaceae</taxon>
        <taxon>Allosphingosinicella</taxon>
    </lineage>
</organism>
<keyword evidence="3" id="KW-1015">Disulfide bond</keyword>
<feature type="transmembrane region" description="Helical" evidence="5">
    <location>
        <begin position="80"/>
        <end position="102"/>
    </location>
</feature>
<dbReference type="InterPro" id="IPR050553">
    <property type="entry name" value="Thioredoxin_ResA/DsbE_sf"/>
</dbReference>
<dbReference type="PANTHER" id="PTHR42852:SF6">
    <property type="entry name" value="THIOL:DISULFIDE INTERCHANGE PROTEIN DSBE"/>
    <property type="match status" value="1"/>
</dbReference>
<dbReference type="PANTHER" id="PTHR42852">
    <property type="entry name" value="THIOL:DISULFIDE INTERCHANGE PROTEIN DSBE"/>
    <property type="match status" value="1"/>
</dbReference>
<comment type="subcellular location">
    <subcellularLocation>
        <location evidence="1">Cell envelope</location>
    </subcellularLocation>
</comment>
<evidence type="ECO:0000256" key="4">
    <source>
        <dbReference type="ARBA" id="ARBA00023284"/>
    </source>
</evidence>
<name>A0A2U2J436_9SPHN</name>
<feature type="transmembrane region" description="Helical" evidence="5">
    <location>
        <begin position="109"/>
        <end position="129"/>
    </location>
</feature>
<protein>
    <submittedName>
        <fullName evidence="7">Redoxin</fullName>
    </submittedName>
</protein>
<proteinExistence type="predicted"/>
<dbReference type="InterPro" id="IPR000866">
    <property type="entry name" value="AhpC/TSA"/>
</dbReference>
<sequence>MIIMPDVVTLGPLAFPLERLLAVGLTWAFLASSLWLVRHKGQRATRTPWLSLGIGIVAARVSFVVSHWESYRSDPATVLYLWQGGFEPLAGIVAAAAVLVVGMGSFRKAAGSMLVLAVASGIWIGYLQFEAQRPRPPFPAGIRLVDLAGRPMSLDALRGRPFVVNLWASWCGPCRREMPMFVEVASTTPEVAVLLVNQGEDQRLIQRFLEDEGLPAGNILSDRGASLMRLTGSSGLPTTFFVRPDGRIEETHMGELSRAALLRGIDQLPRL</sequence>
<reference evidence="7 8" key="1">
    <citation type="submission" date="2018-05" db="EMBL/GenBank/DDBJ databases">
        <title>Genome of Sphingosinicella humi QZX222.</title>
        <authorList>
            <person name="Qiao Z."/>
            <person name="Wang G."/>
        </authorList>
    </citation>
    <scope>NUCLEOTIDE SEQUENCE [LARGE SCALE GENOMIC DNA]</scope>
    <source>
        <strain evidence="7 8">QZX222</strain>
    </source>
</reference>
<dbReference type="CDD" id="cd02966">
    <property type="entry name" value="TlpA_like_family"/>
    <property type="match status" value="1"/>
</dbReference>
<evidence type="ECO:0000256" key="3">
    <source>
        <dbReference type="ARBA" id="ARBA00023157"/>
    </source>
</evidence>
<feature type="transmembrane region" description="Helical" evidence="5">
    <location>
        <begin position="20"/>
        <end position="37"/>
    </location>
</feature>